<gene>
    <name evidence="1" type="primary">YCG1_4</name>
    <name evidence="1" type="ORF">LTR16_012224</name>
</gene>
<sequence length="60" mass="6802">MPEVTKFAFLLERQINMLLESVKAIAMQGNEGAEDDSVQQEFVVEQMLHVALTLDYSDEV</sequence>
<protein>
    <submittedName>
        <fullName evidence="1">Chromosome condensation complex Condensin, subunit G</fullName>
    </submittedName>
</protein>
<name>A0ABR0LRP0_9PEZI</name>
<proteinExistence type="predicted"/>
<feature type="non-terminal residue" evidence="1">
    <location>
        <position position="60"/>
    </location>
</feature>
<evidence type="ECO:0000313" key="2">
    <source>
        <dbReference type="Proteomes" id="UP001357485"/>
    </source>
</evidence>
<reference evidence="1 2" key="1">
    <citation type="submission" date="2023-08" db="EMBL/GenBank/DDBJ databases">
        <title>Black Yeasts Isolated from many extreme environments.</title>
        <authorList>
            <person name="Coleine C."/>
            <person name="Stajich J.E."/>
            <person name="Selbmann L."/>
        </authorList>
    </citation>
    <scope>NUCLEOTIDE SEQUENCE [LARGE SCALE GENOMIC DNA]</scope>
    <source>
        <strain evidence="1 2">CCFEE 536</strain>
    </source>
</reference>
<evidence type="ECO:0000313" key="1">
    <source>
        <dbReference type="EMBL" id="KAK5239149.1"/>
    </source>
</evidence>
<organism evidence="1 2">
    <name type="scientific">Cryomyces antarcticus</name>
    <dbReference type="NCBI Taxonomy" id="329879"/>
    <lineage>
        <taxon>Eukaryota</taxon>
        <taxon>Fungi</taxon>
        <taxon>Dikarya</taxon>
        <taxon>Ascomycota</taxon>
        <taxon>Pezizomycotina</taxon>
        <taxon>Dothideomycetes</taxon>
        <taxon>Dothideomycetes incertae sedis</taxon>
        <taxon>Cryomyces</taxon>
    </lineage>
</organism>
<dbReference type="Proteomes" id="UP001357485">
    <property type="component" value="Unassembled WGS sequence"/>
</dbReference>
<dbReference type="EMBL" id="JAVRRA010012408">
    <property type="protein sequence ID" value="KAK5239149.1"/>
    <property type="molecule type" value="Genomic_DNA"/>
</dbReference>
<accession>A0ABR0LRP0</accession>
<keyword evidence="2" id="KW-1185">Reference proteome</keyword>
<comment type="caution">
    <text evidence="1">The sequence shown here is derived from an EMBL/GenBank/DDBJ whole genome shotgun (WGS) entry which is preliminary data.</text>
</comment>